<sequence length="63" mass="7131">MKDDKLNSFTSITALSIFHLRLSLSLKASDLQPLLKDSKLAAYLPVPPLSTKWHYFIVSVKRS</sequence>
<evidence type="ECO:0000313" key="1">
    <source>
        <dbReference type="EMBL" id="KAK7826918.1"/>
    </source>
</evidence>
<dbReference type="AlphaFoldDB" id="A0AAW0JJQ7"/>
<comment type="caution">
    <text evidence="1">The sequence shown here is derived from an EMBL/GenBank/DDBJ whole genome shotgun (WGS) entry which is preliminary data.</text>
</comment>
<gene>
    <name evidence="1" type="ORF">CFP56_031621</name>
</gene>
<evidence type="ECO:0000313" key="2">
    <source>
        <dbReference type="Proteomes" id="UP000237347"/>
    </source>
</evidence>
<proteinExistence type="predicted"/>
<organism evidence="1 2">
    <name type="scientific">Quercus suber</name>
    <name type="common">Cork oak</name>
    <dbReference type="NCBI Taxonomy" id="58331"/>
    <lineage>
        <taxon>Eukaryota</taxon>
        <taxon>Viridiplantae</taxon>
        <taxon>Streptophyta</taxon>
        <taxon>Embryophyta</taxon>
        <taxon>Tracheophyta</taxon>
        <taxon>Spermatophyta</taxon>
        <taxon>Magnoliopsida</taxon>
        <taxon>eudicotyledons</taxon>
        <taxon>Gunneridae</taxon>
        <taxon>Pentapetalae</taxon>
        <taxon>rosids</taxon>
        <taxon>fabids</taxon>
        <taxon>Fagales</taxon>
        <taxon>Fagaceae</taxon>
        <taxon>Quercus</taxon>
    </lineage>
</organism>
<keyword evidence="2" id="KW-1185">Reference proteome</keyword>
<protein>
    <submittedName>
        <fullName evidence="1">Uncharacterized protein</fullName>
    </submittedName>
</protein>
<dbReference type="EMBL" id="PKMF04000534">
    <property type="protein sequence ID" value="KAK7826918.1"/>
    <property type="molecule type" value="Genomic_DNA"/>
</dbReference>
<accession>A0AAW0JJQ7</accession>
<name>A0AAW0JJQ7_QUESU</name>
<reference evidence="1 2" key="1">
    <citation type="journal article" date="2018" name="Sci. Data">
        <title>The draft genome sequence of cork oak.</title>
        <authorList>
            <person name="Ramos A.M."/>
            <person name="Usie A."/>
            <person name="Barbosa P."/>
            <person name="Barros P.M."/>
            <person name="Capote T."/>
            <person name="Chaves I."/>
            <person name="Simoes F."/>
            <person name="Abreu I."/>
            <person name="Carrasquinho I."/>
            <person name="Faro C."/>
            <person name="Guimaraes J.B."/>
            <person name="Mendonca D."/>
            <person name="Nobrega F."/>
            <person name="Rodrigues L."/>
            <person name="Saibo N.J.M."/>
            <person name="Varela M.C."/>
            <person name="Egas C."/>
            <person name="Matos J."/>
            <person name="Miguel C.M."/>
            <person name="Oliveira M.M."/>
            <person name="Ricardo C.P."/>
            <person name="Goncalves S."/>
        </authorList>
    </citation>
    <scope>NUCLEOTIDE SEQUENCE [LARGE SCALE GENOMIC DNA]</scope>
    <source>
        <strain evidence="2">cv. HL8</strain>
    </source>
</reference>
<dbReference type="Proteomes" id="UP000237347">
    <property type="component" value="Unassembled WGS sequence"/>
</dbReference>